<dbReference type="InterPro" id="IPR002491">
    <property type="entry name" value="ABC_transptr_periplasmic_BD"/>
</dbReference>
<keyword evidence="4" id="KW-0410">Iron transport</keyword>
<keyword evidence="5 6" id="KW-0732">Signal</keyword>
<keyword evidence="3" id="KW-0813">Transport</keyword>
<evidence type="ECO:0000256" key="3">
    <source>
        <dbReference type="ARBA" id="ARBA00022448"/>
    </source>
</evidence>
<comment type="caution">
    <text evidence="8">The sequence shown here is derived from an EMBL/GenBank/DDBJ whole genome shotgun (WGS) entry which is preliminary data.</text>
</comment>
<keyword evidence="9" id="KW-1185">Reference proteome</keyword>
<dbReference type="PANTHER" id="PTHR30532:SF25">
    <property type="entry name" value="IRON(III) DICITRATE-BINDING PERIPLASMIC PROTEIN"/>
    <property type="match status" value="1"/>
</dbReference>
<keyword evidence="4" id="KW-0406">Ion transport</keyword>
<dbReference type="PANTHER" id="PTHR30532">
    <property type="entry name" value="IRON III DICITRATE-BINDING PERIPLASMIC PROTEIN"/>
    <property type="match status" value="1"/>
</dbReference>
<organism evidence="8 9">
    <name type="scientific">Halopseudomonas sabulinigri</name>
    <dbReference type="NCBI Taxonomy" id="472181"/>
    <lineage>
        <taxon>Bacteria</taxon>
        <taxon>Pseudomonadati</taxon>
        <taxon>Pseudomonadota</taxon>
        <taxon>Gammaproteobacteria</taxon>
        <taxon>Pseudomonadales</taxon>
        <taxon>Pseudomonadaceae</taxon>
        <taxon>Halopseudomonas</taxon>
    </lineage>
</organism>
<evidence type="ECO:0000256" key="5">
    <source>
        <dbReference type="ARBA" id="ARBA00022729"/>
    </source>
</evidence>
<evidence type="ECO:0000256" key="2">
    <source>
        <dbReference type="ARBA" id="ARBA00008814"/>
    </source>
</evidence>
<gene>
    <name evidence="8" type="ORF">NBRC116187_20560</name>
</gene>
<comment type="subcellular location">
    <subcellularLocation>
        <location evidence="1">Cell envelope</location>
    </subcellularLocation>
</comment>
<dbReference type="InterPro" id="IPR051313">
    <property type="entry name" value="Bact_iron-sidero_bind"/>
</dbReference>
<evidence type="ECO:0000313" key="9">
    <source>
        <dbReference type="Proteomes" id="UP001486808"/>
    </source>
</evidence>
<reference evidence="8 9" key="1">
    <citation type="submission" date="2024-04" db="EMBL/GenBank/DDBJ databases">
        <title>Draft genome sequence of Halopseudomonas sabulinigri NBRC 116187.</title>
        <authorList>
            <person name="Miyakawa T."/>
            <person name="Kusuya Y."/>
            <person name="Miura T."/>
        </authorList>
    </citation>
    <scope>NUCLEOTIDE SEQUENCE [LARGE SCALE GENOMIC DNA]</scope>
    <source>
        <strain evidence="8 9">4NH20-0042</strain>
    </source>
</reference>
<evidence type="ECO:0000256" key="4">
    <source>
        <dbReference type="ARBA" id="ARBA00022496"/>
    </source>
</evidence>
<protein>
    <submittedName>
        <fullName evidence="8">Amonabactin ABC transporter substrate-binding protein</fullName>
    </submittedName>
</protein>
<feature type="signal peptide" evidence="6">
    <location>
        <begin position="1"/>
        <end position="22"/>
    </location>
</feature>
<feature type="domain" description="Fe/B12 periplasmic-binding" evidence="7">
    <location>
        <begin position="43"/>
        <end position="304"/>
    </location>
</feature>
<dbReference type="Gene3D" id="3.40.50.1980">
    <property type="entry name" value="Nitrogenase molybdenum iron protein domain"/>
    <property type="match status" value="2"/>
</dbReference>
<evidence type="ECO:0000313" key="8">
    <source>
        <dbReference type="EMBL" id="GAA6131696.1"/>
    </source>
</evidence>
<evidence type="ECO:0000256" key="1">
    <source>
        <dbReference type="ARBA" id="ARBA00004196"/>
    </source>
</evidence>
<name>A0ABP9ZQF9_9GAMM</name>
<dbReference type="EMBL" id="BAABWD010000002">
    <property type="protein sequence ID" value="GAA6131696.1"/>
    <property type="molecule type" value="Genomic_DNA"/>
</dbReference>
<dbReference type="PROSITE" id="PS50983">
    <property type="entry name" value="FE_B12_PBP"/>
    <property type="match status" value="1"/>
</dbReference>
<comment type="similarity">
    <text evidence="2">Belongs to the bacterial solute-binding protein 8 family.</text>
</comment>
<dbReference type="RefSeq" id="WP_353388339.1">
    <property type="nucleotide sequence ID" value="NZ_BAABWD010000002.1"/>
</dbReference>
<evidence type="ECO:0000256" key="6">
    <source>
        <dbReference type="SAM" id="SignalP"/>
    </source>
</evidence>
<accession>A0ABP9ZQF9</accession>
<keyword evidence="4" id="KW-0408">Iron</keyword>
<feature type="chain" id="PRO_5046415243" evidence="6">
    <location>
        <begin position="23"/>
        <end position="305"/>
    </location>
</feature>
<dbReference type="SUPFAM" id="SSF53807">
    <property type="entry name" value="Helical backbone' metal receptor"/>
    <property type="match status" value="1"/>
</dbReference>
<sequence>MSDLFKRLAAAVLLVCAMPVLADSRTVTDAFGNAVEVPDAPQRIVALSELDLDALLALEQAPVGTVNGRGQSGLPGYLAERAPEIKILGDIGNVNTELLLELQPDLILTGTDRPETLELYRAIAPTVVTAKPGAPWQDSLQLIAGVLGKPEAATAFEQRYAQRVQQAREAMAAQQGQSMSIVRWNPKGPVYMLEDAFSSQVVMALGFVRPELQRQPGFTHSQALSLESLDLLDGQWMVVGTLAGTGEAADALRQARDTAAFQQLGAVRAGQMAAVDGSLWTSVGGPLAAMQVIDDVERIVTGSQN</sequence>
<dbReference type="Proteomes" id="UP001486808">
    <property type="component" value="Unassembled WGS sequence"/>
</dbReference>
<proteinExistence type="inferred from homology"/>
<evidence type="ECO:0000259" key="7">
    <source>
        <dbReference type="PROSITE" id="PS50983"/>
    </source>
</evidence>
<dbReference type="Pfam" id="PF01497">
    <property type="entry name" value="Peripla_BP_2"/>
    <property type="match status" value="1"/>
</dbReference>